<keyword evidence="1" id="KW-1133">Transmembrane helix</keyword>
<dbReference type="AlphaFoldDB" id="A0A2W5PG17"/>
<gene>
    <name evidence="2" type="ORF">DI544_02355</name>
</gene>
<evidence type="ECO:0000313" key="3">
    <source>
        <dbReference type="Proteomes" id="UP000249229"/>
    </source>
</evidence>
<reference evidence="2 3" key="1">
    <citation type="submission" date="2017-08" db="EMBL/GenBank/DDBJ databases">
        <title>Infants hospitalized years apart are colonized by the same room-sourced microbial strains.</title>
        <authorList>
            <person name="Brooks B."/>
            <person name="Olm M.R."/>
            <person name="Firek B.A."/>
            <person name="Baker R."/>
            <person name="Thomas B.C."/>
            <person name="Morowitz M.J."/>
            <person name="Banfield J.F."/>
        </authorList>
    </citation>
    <scope>NUCLEOTIDE SEQUENCE [LARGE SCALE GENOMIC DNA]</scope>
    <source>
        <strain evidence="2">S2_005_001_R1_22</strain>
    </source>
</reference>
<protein>
    <submittedName>
        <fullName evidence="2">Uncharacterized protein</fullName>
    </submittedName>
</protein>
<evidence type="ECO:0000256" key="1">
    <source>
        <dbReference type="SAM" id="Phobius"/>
    </source>
</evidence>
<organism evidence="2 3">
    <name type="scientific">Sphingomonas taxi</name>
    <dbReference type="NCBI Taxonomy" id="1549858"/>
    <lineage>
        <taxon>Bacteria</taxon>
        <taxon>Pseudomonadati</taxon>
        <taxon>Pseudomonadota</taxon>
        <taxon>Alphaproteobacteria</taxon>
        <taxon>Sphingomonadales</taxon>
        <taxon>Sphingomonadaceae</taxon>
        <taxon>Sphingomonas</taxon>
    </lineage>
</organism>
<feature type="transmembrane region" description="Helical" evidence="1">
    <location>
        <begin position="43"/>
        <end position="63"/>
    </location>
</feature>
<dbReference type="EMBL" id="QFQI01000001">
    <property type="protein sequence ID" value="PZQ63039.1"/>
    <property type="molecule type" value="Genomic_DNA"/>
</dbReference>
<evidence type="ECO:0000313" key="2">
    <source>
        <dbReference type="EMBL" id="PZQ63039.1"/>
    </source>
</evidence>
<comment type="caution">
    <text evidence="2">The sequence shown here is derived from an EMBL/GenBank/DDBJ whole genome shotgun (WGS) entry which is preliminary data.</text>
</comment>
<keyword evidence="1" id="KW-0812">Transmembrane</keyword>
<accession>A0A2W5PG17</accession>
<keyword evidence="1" id="KW-0472">Membrane</keyword>
<feature type="transmembrane region" description="Helical" evidence="1">
    <location>
        <begin position="12"/>
        <end position="31"/>
    </location>
</feature>
<name>A0A2W5PG17_9SPHN</name>
<sequence length="140" mass="15645">MMITIRYRASAIIGRIIIFQFIPIILAIKLAFGRVERPELLDIVLAVTVVLYTIMMVMMVRAVQHPVILAVGHDGGLRWRPMFRHRHYRLPAGSTVTVTEKELTVAPAMAGVAGTVTRDGHTVFRLPGCIYPPVTGVWRV</sequence>
<proteinExistence type="predicted"/>
<dbReference type="Proteomes" id="UP000249229">
    <property type="component" value="Unassembled WGS sequence"/>
</dbReference>